<dbReference type="AlphaFoldDB" id="A0A9X1HC39"/>
<dbReference type="PROSITE" id="PS51257">
    <property type="entry name" value="PROKAR_LIPOPROTEIN"/>
    <property type="match status" value="1"/>
</dbReference>
<proteinExistence type="predicted"/>
<reference evidence="1 2" key="1">
    <citation type="journal article" date="2023" name="Antonie Van Leeuwenhoek">
        <title>Flavobacterium potami sp. nov., a multi-metal resistance genes harbouring bacterium isolated from shallow river silt.</title>
        <authorList>
            <person name="Li S."/>
            <person name="Mao S."/>
            <person name="Mu W."/>
            <person name="Guo B."/>
            <person name="Li C."/>
            <person name="Zhu Q."/>
            <person name="Hou X."/>
            <person name="Zhao Y."/>
            <person name="Wei S."/>
            <person name="Liu H."/>
            <person name="Liu A."/>
        </authorList>
    </citation>
    <scope>NUCLEOTIDE SEQUENCE [LARGE SCALE GENOMIC DNA]</scope>
    <source>
        <strain evidence="1 2">17A</strain>
    </source>
</reference>
<accession>A0A9X1HC39</accession>
<dbReference type="EMBL" id="JAINUY010000004">
    <property type="protein sequence ID" value="MBZ4035637.1"/>
    <property type="molecule type" value="Genomic_DNA"/>
</dbReference>
<sequence>MYKSFFLIALLLIVLSSCQKKEIEKYQIDEITFSYQGGLKIPYNKVTIYVLKNNDSAKVIVQSRPLFDQPKWKYSNIDKRFNINTKTFEDFAETARSFDQINIDKAYIVGNDGSTWEIEFGSKGKNKSYSFWNPESETKNRGLTEFRKMFERIIDISKLNKKEILEN</sequence>
<organism evidence="1 2">
    <name type="scientific">Flavobacterium potami</name>
    <dbReference type="NCBI Taxonomy" id="2872310"/>
    <lineage>
        <taxon>Bacteria</taxon>
        <taxon>Pseudomonadati</taxon>
        <taxon>Bacteroidota</taxon>
        <taxon>Flavobacteriia</taxon>
        <taxon>Flavobacteriales</taxon>
        <taxon>Flavobacteriaceae</taxon>
        <taxon>Flavobacterium</taxon>
    </lineage>
</organism>
<name>A0A9X1HC39_9FLAO</name>
<comment type="caution">
    <text evidence="1">The sequence shown here is derived from an EMBL/GenBank/DDBJ whole genome shotgun (WGS) entry which is preliminary data.</text>
</comment>
<dbReference type="Proteomes" id="UP001139366">
    <property type="component" value="Unassembled WGS sequence"/>
</dbReference>
<protein>
    <recommendedName>
        <fullName evidence="3">Lipoprotein</fullName>
    </recommendedName>
</protein>
<gene>
    <name evidence="1" type="ORF">K6T82_12725</name>
</gene>
<keyword evidence="2" id="KW-1185">Reference proteome</keyword>
<evidence type="ECO:0000313" key="2">
    <source>
        <dbReference type="Proteomes" id="UP001139366"/>
    </source>
</evidence>
<evidence type="ECO:0000313" key="1">
    <source>
        <dbReference type="EMBL" id="MBZ4035637.1"/>
    </source>
</evidence>
<evidence type="ECO:0008006" key="3">
    <source>
        <dbReference type="Google" id="ProtNLM"/>
    </source>
</evidence>